<dbReference type="GO" id="GO:0005634">
    <property type="term" value="C:nucleus"/>
    <property type="evidence" value="ECO:0007669"/>
    <property type="project" value="TreeGrafter"/>
</dbReference>
<dbReference type="Pfam" id="PF03959">
    <property type="entry name" value="FSH1"/>
    <property type="match status" value="1"/>
</dbReference>
<dbReference type="AlphaFoldDB" id="A0A7H9HQG5"/>
<sequence>MTVGTGTTRRILMLHGFVQSGKIFSAKTGGLRKSLKKLGYELYYPTGPITVDKNAIAKLYGWQEQDLASEFDSSDCADQIYGWYLRDGPGLDDFKLEERVLDYLHDYIIENGPFEGIMGFSQGAGLAGYLLTDFNQLLRLTEEQQPKLKFFVSFSGFKFNADQFQESYGDKPIEIRSLHVQGELDSVVSEERSMKLYNCFDTATRQLIKHPGGHFVPNSKTIVTNIANWIQNSESTEKGPTPATTSRKPDGPDLDDDLMDMINSMGKI</sequence>
<keyword evidence="1" id="KW-0378">Hydrolase</keyword>
<organism evidence="4 5">
    <name type="scientific">Torulaspora globosa</name>
    <dbReference type="NCBI Taxonomy" id="48254"/>
    <lineage>
        <taxon>Eukaryota</taxon>
        <taxon>Fungi</taxon>
        <taxon>Dikarya</taxon>
        <taxon>Ascomycota</taxon>
        <taxon>Saccharomycotina</taxon>
        <taxon>Saccharomycetes</taxon>
        <taxon>Saccharomycetales</taxon>
        <taxon>Saccharomycetaceae</taxon>
        <taxon>Torulaspora</taxon>
    </lineage>
</organism>
<dbReference type="OrthoDB" id="2094269at2759"/>
<accession>A0A7H9HQG5</accession>
<dbReference type="PANTHER" id="PTHR48070">
    <property type="entry name" value="ESTERASE OVCA2"/>
    <property type="match status" value="1"/>
</dbReference>
<dbReference type="EMBL" id="CP059269">
    <property type="protein sequence ID" value="QLQ79521.1"/>
    <property type="molecule type" value="Genomic_DNA"/>
</dbReference>
<protein>
    <recommendedName>
        <fullName evidence="3">Serine hydrolase domain-containing protein</fullName>
    </recommendedName>
</protein>
<proteinExistence type="predicted"/>
<evidence type="ECO:0000313" key="5">
    <source>
        <dbReference type="Proteomes" id="UP000510647"/>
    </source>
</evidence>
<evidence type="ECO:0000259" key="3">
    <source>
        <dbReference type="Pfam" id="PF03959"/>
    </source>
</evidence>
<evidence type="ECO:0000256" key="1">
    <source>
        <dbReference type="ARBA" id="ARBA00022801"/>
    </source>
</evidence>
<dbReference type="InterPro" id="IPR005645">
    <property type="entry name" value="FSH-like_dom"/>
</dbReference>
<name>A0A7H9HQG5_9SACH</name>
<dbReference type="Gene3D" id="3.40.50.1820">
    <property type="entry name" value="alpha/beta hydrolase"/>
    <property type="match status" value="1"/>
</dbReference>
<reference evidence="4 5" key="1">
    <citation type="submission" date="2020-06" db="EMBL/GenBank/DDBJ databases">
        <title>The yeast mating-type switching endonuclease HO is a domesticated member of an unorthodox homing genetic element family.</title>
        <authorList>
            <person name="Coughlan A.Y."/>
            <person name="Lombardi L."/>
            <person name="Braun-Galleani S."/>
            <person name="Martos A.R."/>
            <person name="Galeote V."/>
            <person name="Bigey F."/>
            <person name="Dequin S."/>
            <person name="Byrne K.P."/>
            <person name="Wolfe K.H."/>
        </authorList>
    </citation>
    <scope>NUCLEOTIDE SEQUENCE [LARGE SCALE GENOMIC DNA]</scope>
    <source>
        <strain evidence="4 5">CBS2947</strain>
    </source>
</reference>
<dbReference type="InterPro" id="IPR050593">
    <property type="entry name" value="LovG"/>
</dbReference>
<feature type="domain" description="Serine hydrolase" evidence="3">
    <location>
        <begin position="7"/>
        <end position="225"/>
    </location>
</feature>
<dbReference type="InterPro" id="IPR029058">
    <property type="entry name" value="AB_hydrolase_fold"/>
</dbReference>
<dbReference type="PANTHER" id="PTHR48070:SF6">
    <property type="entry name" value="ESTERASE OVCA2"/>
    <property type="match status" value="1"/>
</dbReference>
<gene>
    <name evidence="4" type="ORF">HG537_0C01680</name>
</gene>
<dbReference type="SUPFAM" id="SSF53474">
    <property type="entry name" value="alpha/beta-Hydrolases"/>
    <property type="match status" value="1"/>
</dbReference>
<feature type="region of interest" description="Disordered" evidence="2">
    <location>
        <begin position="232"/>
        <end position="256"/>
    </location>
</feature>
<keyword evidence="5" id="KW-1185">Reference proteome</keyword>
<dbReference type="GO" id="GO:0016787">
    <property type="term" value="F:hydrolase activity"/>
    <property type="evidence" value="ECO:0007669"/>
    <property type="project" value="UniProtKB-KW"/>
</dbReference>
<evidence type="ECO:0000256" key="2">
    <source>
        <dbReference type="SAM" id="MobiDB-lite"/>
    </source>
</evidence>
<dbReference type="GO" id="GO:0005737">
    <property type="term" value="C:cytoplasm"/>
    <property type="evidence" value="ECO:0007669"/>
    <property type="project" value="TreeGrafter"/>
</dbReference>
<dbReference type="Proteomes" id="UP000510647">
    <property type="component" value="Chromosome 3"/>
</dbReference>
<evidence type="ECO:0000313" key="4">
    <source>
        <dbReference type="EMBL" id="QLQ79521.1"/>
    </source>
</evidence>